<dbReference type="AlphaFoldDB" id="A0A9W9S4H3"/>
<dbReference type="Proteomes" id="UP001147752">
    <property type="component" value="Unassembled WGS sequence"/>
</dbReference>
<evidence type="ECO:0000313" key="2">
    <source>
        <dbReference type="EMBL" id="KAJ5371898.1"/>
    </source>
</evidence>
<keyword evidence="1" id="KW-0175">Coiled coil</keyword>
<organism evidence="2 3">
    <name type="scientific">Penicillium concentricum</name>
    <dbReference type="NCBI Taxonomy" id="293559"/>
    <lineage>
        <taxon>Eukaryota</taxon>
        <taxon>Fungi</taxon>
        <taxon>Dikarya</taxon>
        <taxon>Ascomycota</taxon>
        <taxon>Pezizomycotina</taxon>
        <taxon>Eurotiomycetes</taxon>
        <taxon>Eurotiomycetidae</taxon>
        <taxon>Eurotiales</taxon>
        <taxon>Aspergillaceae</taxon>
        <taxon>Penicillium</taxon>
    </lineage>
</organism>
<dbReference type="OrthoDB" id="448455at2759"/>
<dbReference type="RefSeq" id="XP_056577884.1">
    <property type="nucleotide sequence ID" value="XM_056721634.1"/>
</dbReference>
<dbReference type="InterPro" id="IPR011990">
    <property type="entry name" value="TPR-like_helical_dom_sf"/>
</dbReference>
<dbReference type="GeneID" id="81460817"/>
<dbReference type="Gene3D" id="1.25.40.10">
    <property type="entry name" value="Tetratricopeptide repeat domain"/>
    <property type="match status" value="1"/>
</dbReference>
<gene>
    <name evidence="2" type="ORF">N7517_003904</name>
</gene>
<reference evidence="2" key="2">
    <citation type="journal article" date="2023" name="IMA Fungus">
        <title>Comparative genomic study of the Penicillium genus elucidates a diverse pangenome and 15 lateral gene transfer events.</title>
        <authorList>
            <person name="Petersen C."/>
            <person name="Sorensen T."/>
            <person name="Nielsen M.R."/>
            <person name="Sondergaard T.E."/>
            <person name="Sorensen J.L."/>
            <person name="Fitzpatrick D.A."/>
            <person name="Frisvad J.C."/>
            <person name="Nielsen K.L."/>
        </authorList>
    </citation>
    <scope>NUCLEOTIDE SEQUENCE</scope>
    <source>
        <strain evidence="2">IBT 3081</strain>
    </source>
</reference>
<name>A0A9W9S4H3_9EURO</name>
<sequence length="574" mass="65047">MTVVFCHASIRDYLRNSGYGKVSAGDGSTPVGIDIVQASVNTLNVCLSAIVNGSDHVVVYVHAYALNEWTMELIISLFADQECVNTIHDLDTRKWIHHLRPPPVASVDTVLEVARWAQFEENACWHHRVGACLRSLGHVDAAIEHLNTALALEPIWRAKIELAKVYETQGQLDNSLQLLRECEAQYTRLLMENNDEEEVEDIARDLSELRNDLGSLHIQLGDYSNATHCFMTSIELWDPVYISYAVPLVIRVLVASQCSQYERIMQVLKKIDTNPWHDDADSVLFGVLRNNFGDWQSWDNTQLLLIFAVLAKRCNNLQWLECKYQSEIAERKTKLGSIDILSIKESLAHLYDKFLGEEEKAVSIWKSIIAQHRVRGSLQYETFCRTRNRAVAAYAYRLLTNGLRETGNFQALIVQELETVCDNEIESMCYRVLFDGQSGIYMGIWHKLNGREEEARDYFRPYVLQAVFGCDENISLYDMKDAQRVLGHLFAMIGDDEDAIALLQLTHSPFTIRDGTSASAEERMASPWPLVVEARVWYCHICLNRGVTLSIATSVAGAMQIFATNALAVSKLMV</sequence>
<keyword evidence="3" id="KW-1185">Reference proteome</keyword>
<protein>
    <submittedName>
        <fullName evidence="2">Uncharacterized protein</fullName>
    </submittedName>
</protein>
<dbReference type="Pfam" id="PF13432">
    <property type="entry name" value="TPR_16"/>
    <property type="match status" value="1"/>
</dbReference>
<proteinExistence type="predicted"/>
<evidence type="ECO:0000256" key="1">
    <source>
        <dbReference type="SAM" id="Coils"/>
    </source>
</evidence>
<dbReference type="SUPFAM" id="SSF48452">
    <property type="entry name" value="TPR-like"/>
    <property type="match status" value="1"/>
</dbReference>
<dbReference type="InterPro" id="IPR019734">
    <property type="entry name" value="TPR_rpt"/>
</dbReference>
<dbReference type="Pfam" id="PF13181">
    <property type="entry name" value="TPR_8"/>
    <property type="match status" value="1"/>
</dbReference>
<dbReference type="SMART" id="SM00028">
    <property type="entry name" value="TPR"/>
    <property type="match status" value="2"/>
</dbReference>
<feature type="coiled-coil region" evidence="1">
    <location>
        <begin position="179"/>
        <end position="212"/>
    </location>
</feature>
<comment type="caution">
    <text evidence="2">The sequence shown here is derived from an EMBL/GenBank/DDBJ whole genome shotgun (WGS) entry which is preliminary data.</text>
</comment>
<reference evidence="2" key="1">
    <citation type="submission" date="2022-12" db="EMBL/GenBank/DDBJ databases">
        <authorList>
            <person name="Petersen C."/>
        </authorList>
    </citation>
    <scope>NUCLEOTIDE SEQUENCE</scope>
    <source>
        <strain evidence="2">IBT 3081</strain>
    </source>
</reference>
<dbReference type="EMBL" id="JAPZBT010000002">
    <property type="protein sequence ID" value="KAJ5371898.1"/>
    <property type="molecule type" value="Genomic_DNA"/>
</dbReference>
<evidence type="ECO:0000313" key="3">
    <source>
        <dbReference type="Proteomes" id="UP001147752"/>
    </source>
</evidence>
<accession>A0A9W9S4H3</accession>